<dbReference type="InterPro" id="IPR051806">
    <property type="entry name" value="HAD-like_SPP"/>
</dbReference>
<reference evidence="1 2" key="1">
    <citation type="submission" date="2019-05" db="EMBL/GenBank/DDBJ databases">
        <title>Nakamurella sp. N5BH11, whole genome shotgun sequence.</title>
        <authorList>
            <person name="Tuo L."/>
        </authorList>
    </citation>
    <scope>NUCLEOTIDE SEQUENCE [LARGE SCALE GENOMIC DNA]</scope>
    <source>
        <strain evidence="1 2">N5BH11</strain>
    </source>
</reference>
<keyword evidence="2" id="KW-1185">Reference proteome</keyword>
<keyword evidence="1" id="KW-0378">Hydrolase</keyword>
<dbReference type="PRINTS" id="PR00413">
    <property type="entry name" value="HADHALOGNASE"/>
</dbReference>
<dbReference type="EMBL" id="SZZH01000001">
    <property type="protein sequence ID" value="TKV61831.1"/>
    <property type="molecule type" value="Genomic_DNA"/>
</dbReference>
<dbReference type="PANTHER" id="PTHR43481:SF4">
    <property type="entry name" value="GLYCEROL-1-PHOSPHATE PHOSPHOHYDROLASE 1-RELATED"/>
    <property type="match status" value="1"/>
</dbReference>
<dbReference type="PANTHER" id="PTHR43481">
    <property type="entry name" value="FRUCTOSE-1-PHOSPHATE PHOSPHATASE"/>
    <property type="match status" value="1"/>
</dbReference>
<protein>
    <submittedName>
        <fullName evidence="1">HAD family hydrolase</fullName>
    </submittedName>
</protein>
<dbReference type="SUPFAM" id="SSF56784">
    <property type="entry name" value="HAD-like"/>
    <property type="match status" value="1"/>
</dbReference>
<dbReference type="NCBIfam" id="TIGR01509">
    <property type="entry name" value="HAD-SF-IA-v3"/>
    <property type="match status" value="1"/>
</dbReference>
<comment type="caution">
    <text evidence="1">The sequence shown here is derived from an EMBL/GenBank/DDBJ whole genome shotgun (WGS) entry which is preliminary data.</text>
</comment>
<evidence type="ECO:0000313" key="2">
    <source>
        <dbReference type="Proteomes" id="UP000306985"/>
    </source>
</evidence>
<sequence>MDRPRPGTCQGVRMSSWTVDAILFDLDGTLVDSSGSVHRSWRALADRIGMPWEKIEPRIHGTPVPQVLADLAPELTPEEVADHHAFMSDVEATDIDGVTAQPGAVAALATLPRDRVAIVTSGSVRLSSARIAAAGLERPDVVVTADEVELGKPDPALFRLGAQRLGFAPERCLAVEDAPAGVVSARTAGCIVVGVLTTHRELDAPTVTSFDQITFRPIDGGAGGIEVTIPD</sequence>
<dbReference type="Proteomes" id="UP000306985">
    <property type="component" value="Unassembled WGS sequence"/>
</dbReference>
<dbReference type="InterPro" id="IPR036412">
    <property type="entry name" value="HAD-like_sf"/>
</dbReference>
<dbReference type="Pfam" id="PF00702">
    <property type="entry name" value="Hydrolase"/>
    <property type="match status" value="1"/>
</dbReference>
<dbReference type="AlphaFoldDB" id="A0A4U6QN10"/>
<gene>
    <name evidence="1" type="ORF">FDO65_09905</name>
</gene>
<proteinExistence type="predicted"/>
<dbReference type="OrthoDB" id="9800058at2"/>
<accession>A0A4U6QN10</accession>
<dbReference type="GO" id="GO:0050308">
    <property type="term" value="F:sugar-phosphatase activity"/>
    <property type="evidence" value="ECO:0007669"/>
    <property type="project" value="TreeGrafter"/>
</dbReference>
<dbReference type="InterPro" id="IPR023214">
    <property type="entry name" value="HAD_sf"/>
</dbReference>
<name>A0A4U6QN10_9ACTN</name>
<dbReference type="Gene3D" id="1.10.150.240">
    <property type="entry name" value="Putative phosphatase, domain 2"/>
    <property type="match status" value="1"/>
</dbReference>
<dbReference type="Gene3D" id="3.40.50.1000">
    <property type="entry name" value="HAD superfamily/HAD-like"/>
    <property type="match status" value="1"/>
</dbReference>
<dbReference type="InterPro" id="IPR023198">
    <property type="entry name" value="PGP-like_dom2"/>
</dbReference>
<dbReference type="InterPro" id="IPR006439">
    <property type="entry name" value="HAD-SF_hydro_IA"/>
</dbReference>
<organism evidence="1 2">
    <name type="scientific">Nakamurella flava</name>
    <dbReference type="NCBI Taxonomy" id="2576308"/>
    <lineage>
        <taxon>Bacteria</taxon>
        <taxon>Bacillati</taxon>
        <taxon>Actinomycetota</taxon>
        <taxon>Actinomycetes</taxon>
        <taxon>Nakamurellales</taxon>
        <taxon>Nakamurellaceae</taxon>
        <taxon>Nakamurella</taxon>
    </lineage>
</organism>
<evidence type="ECO:0000313" key="1">
    <source>
        <dbReference type="EMBL" id="TKV61831.1"/>
    </source>
</evidence>
<dbReference type="SFLD" id="SFLDS00003">
    <property type="entry name" value="Haloacid_Dehalogenase"/>
    <property type="match status" value="1"/>
</dbReference>
<dbReference type="SFLD" id="SFLDG01129">
    <property type="entry name" value="C1.5:_HAD__Beta-PGM__Phosphata"/>
    <property type="match status" value="1"/>
</dbReference>